<accession>D5EN63</accession>
<organism evidence="2 3">
    <name type="scientific">Coraliomargarita akajimensis (strain DSM 45221 / IAM 15411 / JCM 23193 / KCTC 12865 / 04OKA010-24)</name>
    <dbReference type="NCBI Taxonomy" id="583355"/>
    <lineage>
        <taxon>Bacteria</taxon>
        <taxon>Pseudomonadati</taxon>
        <taxon>Verrucomicrobiota</taxon>
        <taxon>Opitutia</taxon>
        <taxon>Puniceicoccales</taxon>
        <taxon>Coraliomargaritaceae</taxon>
        <taxon>Coraliomargarita</taxon>
    </lineage>
</organism>
<sequence>MKPVLNFFLRGFTALTLSSCILQSAEKSEWIELINDSGLSSFRAPLGDWNTASDAKLDPSNEQQLKTNAGAGLITNGSPGKTKNIFSTMEHGDIEAHIEFMIPKKANSGIYFMGRYEVQVYDSHGVEDPRFYHCGGIYERHKWPENYGFEGTAPRVNAALPAGEWQTYHIIFHAPRFDQEGNKIKNAVFVKVVHNGTVIHENQEVTGPTRAAGFGDEKPLGPLMIQGDHGPVAYRSIRIKPLQK</sequence>
<evidence type="ECO:0000313" key="3">
    <source>
        <dbReference type="Proteomes" id="UP000000925"/>
    </source>
</evidence>
<dbReference type="KEGG" id="caa:Caka_0473"/>
<dbReference type="RefSeq" id="WP_013042223.1">
    <property type="nucleotide sequence ID" value="NC_014008.1"/>
</dbReference>
<dbReference type="eggNOG" id="COG2133">
    <property type="taxonomic scope" value="Bacteria"/>
</dbReference>
<dbReference type="Gene3D" id="2.60.120.560">
    <property type="entry name" value="Exo-inulinase, domain 1"/>
    <property type="match status" value="1"/>
</dbReference>
<evidence type="ECO:0000259" key="1">
    <source>
        <dbReference type="Pfam" id="PF06439"/>
    </source>
</evidence>
<reference evidence="2 3" key="1">
    <citation type="journal article" date="2010" name="Stand. Genomic Sci.">
        <title>Complete genome sequence of Coraliomargarita akajimensis type strain (04OKA010-24).</title>
        <authorList>
            <person name="Mavromatis K."/>
            <person name="Abt B."/>
            <person name="Brambilla E."/>
            <person name="Lapidus A."/>
            <person name="Copeland A."/>
            <person name="Deshpande S."/>
            <person name="Nolan M."/>
            <person name="Lucas S."/>
            <person name="Tice H."/>
            <person name="Cheng J.F."/>
            <person name="Han C."/>
            <person name="Detter J.C."/>
            <person name="Woyke T."/>
            <person name="Goodwin L."/>
            <person name="Pitluck S."/>
            <person name="Held B."/>
            <person name="Brettin T."/>
            <person name="Tapia R."/>
            <person name="Ivanova N."/>
            <person name="Mikhailova N."/>
            <person name="Pati A."/>
            <person name="Liolios K."/>
            <person name="Chen A."/>
            <person name="Palaniappan K."/>
            <person name="Land M."/>
            <person name="Hauser L."/>
            <person name="Chang Y.J."/>
            <person name="Jeffries C.D."/>
            <person name="Rohde M."/>
            <person name="Goker M."/>
            <person name="Bristow J."/>
            <person name="Eisen J.A."/>
            <person name="Markowitz V."/>
            <person name="Hugenholtz P."/>
            <person name="Klenk H.P."/>
            <person name="Kyrpides N.C."/>
        </authorList>
    </citation>
    <scope>NUCLEOTIDE SEQUENCE [LARGE SCALE GENOMIC DNA]</scope>
    <source>
        <strain evidence="3">DSM 45221 / IAM 15411 / JCM 23193 / KCTC 12865</strain>
    </source>
</reference>
<keyword evidence="3" id="KW-1185">Reference proteome</keyword>
<name>D5EN63_CORAD</name>
<dbReference type="InterPro" id="IPR010496">
    <property type="entry name" value="AL/BT2_dom"/>
</dbReference>
<evidence type="ECO:0000313" key="2">
    <source>
        <dbReference type="EMBL" id="ADE53498.1"/>
    </source>
</evidence>
<dbReference type="OrthoDB" id="190957at2"/>
<dbReference type="STRING" id="583355.Caka_0473"/>
<dbReference type="Proteomes" id="UP000000925">
    <property type="component" value="Chromosome"/>
</dbReference>
<proteinExistence type="predicted"/>
<feature type="domain" description="3-keto-alpha-glucoside-1,2-lyase/3-keto-2-hydroxy-glucal hydratase" evidence="1">
    <location>
        <begin position="29"/>
        <end position="240"/>
    </location>
</feature>
<dbReference type="Pfam" id="PF06439">
    <property type="entry name" value="3keto-disac_hyd"/>
    <property type="match status" value="1"/>
</dbReference>
<protein>
    <recommendedName>
        <fullName evidence="1">3-keto-alpha-glucoside-1,2-lyase/3-keto-2-hydroxy-glucal hydratase domain-containing protein</fullName>
    </recommendedName>
</protein>
<dbReference type="EMBL" id="CP001998">
    <property type="protein sequence ID" value="ADE53498.1"/>
    <property type="molecule type" value="Genomic_DNA"/>
</dbReference>
<dbReference type="GO" id="GO:0016787">
    <property type="term" value="F:hydrolase activity"/>
    <property type="evidence" value="ECO:0007669"/>
    <property type="project" value="InterPro"/>
</dbReference>
<gene>
    <name evidence="2" type="ordered locus">Caka_0473</name>
</gene>
<dbReference type="AlphaFoldDB" id="D5EN63"/>
<dbReference type="HOGENOM" id="CLU_079604_0_0_0"/>